<gene>
    <name evidence="1" type="ORF">N7493_001226</name>
</gene>
<protein>
    <submittedName>
        <fullName evidence="1">Uncharacterized protein</fullName>
    </submittedName>
</protein>
<comment type="caution">
    <text evidence="1">The sequence shown here is derived from an EMBL/GenBank/DDBJ whole genome shotgun (WGS) entry which is preliminary data.</text>
</comment>
<dbReference type="Proteomes" id="UP001215712">
    <property type="component" value="Unassembled WGS sequence"/>
</dbReference>
<dbReference type="EMBL" id="JAQJAN010000002">
    <property type="protein sequence ID" value="KAJ5738071.1"/>
    <property type="molecule type" value="Genomic_DNA"/>
</dbReference>
<evidence type="ECO:0000313" key="1">
    <source>
        <dbReference type="EMBL" id="KAJ5738071.1"/>
    </source>
</evidence>
<accession>A0AAD6HU27</accession>
<sequence length="595" mass="66882">MASTPRRPLTRGGRIAKPELAPNLFLSTTVPVIQENTIIVAATHPNLRAADPKEDGWFLSDFYAFNYLFKGLGRKQIWLTAADPNKLVEKYGTYLHGNPYSERKECLSENLLRDGKFTPVTVVPTARMIDRFLEEAKSGSELAKKTDGHILLLVFCHGLPNFDLLLDNGNTKKGLSMTRLKGVLDFGANVSLVTTACYSGGWAVSPQFNHTVLAAASDSGSEEGTSNAWSISQSIGRTCGSVFANTLMESLSSAASPILDHQERLALAGIMEPEESLQPEDPTDLQTLTYNEFCHSIWGVCEHRITRLWESQYFTFSAQNDSWEYSWCGRTGIPLKHFEDRWNELPSYPYQGPTDVQACRNMNPKNPALTGEDSAKTGGVQDLVDEMTSSIAHGRIRAMVECFRQTCPGDWESGWQPSLAGRMRSYCEQLGHEDNALEFAATIRFRWEMGLLTDFLVQRFSLPIPDNQMCIMWHHNGWNARMGIGSAFGGCAKRKRYSKVYNALGHCLEPSRHENQGHEFYRPHEYFAAALYEANKPWEETLAIIEEVQNFLKEVVKFHNQNAMEDSRTRGRGRNWLKSLGKKALRSISPQKSGL</sequence>
<keyword evidence="2" id="KW-1185">Reference proteome</keyword>
<reference evidence="1" key="1">
    <citation type="journal article" date="2023" name="IMA Fungus">
        <title>Comparative genomic study of the Penicillium genus elucidates a diverse pangenome and 15 lateral gene transfer events.</title>
        <authorList>
            <person name="Petersen C."/>
            <person name="Sorensen T."/>
            <person name="Nielsen M.R."/>
            <person name="Sondergaard T.E."/>
            <person name="Sorensen J.L."/>
            <person name="Fitzpatrick D.A."/>
            <person name="Frisvad J.C."/>
            <person name="Nielsen K.L."/>
        </authorList>
    </citation>
    <scope>NUCLEOTIDE SEQUENCE</scope>
    <source>
        <strain evidence="1">IBT 17514</strain>
    </source>
</reference>
<organism evidence="1 2">
    <name type="scientific">Penicillium malachiteum</name>
    <dbReference type="NCBI Taxonomy" id="1324776"/>
    <lineage>
        <taxon>Eukaryota</taxon>
        <taxon>Fungi</taxon>
        <taxon>Dikarya</taxon>
        <taxon>Ascomycota</taxon>
        <taxon>Pezizomycotina</taxon>
        <taxon>Eurotiomycetes</taxon>
        <taxon>Eurotiomycetidae</taxon>
        <taxon>Eurotiales</taxon>
        <taxon>Aspergillaceae</taxon>
        <taxon>Penicillium</taxon>
    </lineage>
</organism>
<evidence type="ECO:0000313" key="2">
    <source>
        <dbReference type="Proteomes" id="UP001215712"/>
    </source>
</evidence>
<reference evidence="1" key="2">
    <citation type="submission" date="2023-01" db="EMBL/GenBank/DDBJ databases">
        <authorList>
            <person name="Petersen C."/>
        </authorList>
    </citation>
    <scope>NUCLEOTIDE SEQUENCE</scope>
    <source>
        <strain evidence="1">IBT 17514</strain>
    </source>
</reference>
<dbReference type="AlphaFoldDB" id="A0AAD6HU27"/>
<proteinExistence type="predicted"/>
<name>A0AAD6HU27_9EURO</name>